<keyword evidence="3" id="KW-1185">Reference proteome</keyword>
<dbReference type="AlphaFoldDB" id="A0A7C8MAW8"/>
<feature type="region of interest" description="Disordered" evidence="1">
    <location>
        <begin position="214"/>
        <end position="238"/>
    </location>
</feature>
<evidence type="ECO:0000313" key="2">
    <source>
        <dbReference type="EMBL" id="KAF2873219.1"/>
    </source>
</evidence>
<gene>
    <name evidence="2" type="ORF">BDV95DRAFT_569135</name>
</gene>
<dbReference type="Proteomes" id="UP000481861">
    <property type="component" value="Unassembled WGS sequence"/>
</dbReference>
<evidence type="ECO:0000256" key="1">
    <source>
        <dbReference type="SAM" id="MobiDB-lite"/>
    </source>
</evidence>
<accession>A0A7C8MAW8</accession>
<proteinExistence type="predicted"/>
<evidence type="ECO:0000313" key="3">
    <source>
        <dbReference type="Proteomes" id="UP000481861"/>
    </source>
</evidence>
<protein>
    <submittedName>
        <fullName evidence="2">Uncharacterized protein</fullName>
    </submittedName>
</protein>
<reference evidence="2 3" key="1">
    <citation type="submission" date="2020-01" db="EMBL/GenBank/DDBJ databases">
        <authorList>
            <consortium name="DOE Joint Genome Institute"/>
            <person name="Haridas S."/>
            <person name="Albert R."/>
            <person name="Binder M."/>
            <person name="Bloem J."/>
            <person name="Labutti K."/>
            <person name="Salamov A."/>
            <person name="Andreopoulos B."/>
            <person name="Baker S.E."/>
            <person name="Barry K."/>
            <person name="Bills G."/>
            <person name="Bluhm B.H."/>
            <person name="Cannon C."/>
            <person name="Castanera R."/>
            <person name="Culley D.E."/>
            <person name="Daum C."/>
            <person name="Ezra D."/>
            <person name="Gonzalez J.B."/>
            <person name="Henrissat B."/>
            <person name="Kuo A."/>
            <person name="Liang C."/>
            <person name="Lipzen A."/>
            <person name="Lutzoni F."/>
            <person name="Magnuson J."/>
            <person name="Mondo S."/>
            <person name="Nolan M."/>
            <person name="Ohm R."/>
            <person name="Pangilinan J."/>
            <person name="Park H.-J.H."/>
            <person name="Ramirez L."/>
            <person name="Alfaro M."/>
            <person name="Sun H."/>
            <person name="Tritt A."/>
            <person name="Yoshinaga Y."/>
            <person name="Zwiers L.-H.L."/>
            <person name="Turgeon B.G."/>
            <person name="Goodwin S.B."/>
            <person name="Spatafora J.W."/>
            <person name="Crous P.W."/>
            <person name="Grigoriev I.V."/>
        </authorList>
    </citation>
    <scope>NUCLEOTIDE SEQUENCE [LARGE SCALE GENOMIC DNA]</scope>
    <source>
        <strain evidence="2 3">CBS 611.86</strain>
    </source>
</reference>
<organism evidence="2 3">
    <name type="scientific">Massariosphaeria phaeospora</name>
    <dbReference type="NCBI Taxonomy" id="100035"/>
    <lineage>
        <taxon>Eukaryota</taxon>
        <taxon>Fungi</taxon>
        <taxon>Dikarya</taxon>
        <taxon>Ascomycota</taxon>
        <taxon>Pezizomycotina</taxon>
        <taxon>Dothideomycetes</taxon>
        <taxon>Pleosporomycetidae</taxon>
        <taxon>Pleosporales</taxon>
        <taxon>Pleosporales incertae sedis</taxon>
        <taxon>Massariosphaeria</taxon>
    </lineage>
</organism>
<dbReference type="EMBL" id="JAADJZ010000008">
    <property type="protein sequence ID" value="KAF2873219.1"/>
    <property type="molecule type" value="Genomic_DNA"/>
</dbReference>
<name>A0A7C8MAW8_9PLEO</name>
<comment type="caution">
    <text evidence="2">The sequence shown here is derived from an EMBL/GenBank/DDBJ whole genome shotgun (WGS) entry which is preliminary data.</text>
</comment>
<sequence length="238" mass="26567">MAPPAETRTIYTFINHYPSPDHAGGFPTPICFTTLEAANYRVCEFAQSDARNLTHNRKPSRLVISPTADLDVGKSYIMRTGGIFDYAVLSTIWVVKSSLVGELTEANKEKDTDTDTAYTVLTHCPVMGEEGKVLAPLAFTDYKQAQKHAQTVANDIAKENKVGEFKVIDDEADEKVCWSVVVKGKTFVNVRVFKSQLNHTLWVPGKGWNEASREELVPQLRNEEDRVEDGKTEEKGEV</sequence>